<reference evidence="1 2" key="1">
    <citation type="submission" date="2014-03" db="EMBL/GenBank/DDBJ databases">
        <title>Draft genome of the hookworm Oesophagostomum dentatum.</title>
        <authorList>
            <person name="Mitreva M."/>
        </authorList>
    </citation>
    <scope>NUCLEOTIDE SEQUENCE [LARGE SCALE GENOMIC DNA]</scope>
    <source>
        <strain evidence="1 2">OD-Hann</strain>
    </source>
</reference>
<proteinExistence type="predicted"/>
<dbReference type="EMBL" id="KN549244">
    <property type="protein sequence ID" value="KHJ99105.1"/>
    <property type="molecule type" value="Genomic_DNA"/>
</dbReference>
<evidence type="ECO:0000313" key="1">
    <source>
        <dbReference type="EMBL" id="KHJ99105.1"/>
    </source>
</evidence>
<accession>A0A0B1TUJ7</accession>
<organism evidence="1 2">
    <name type="scientific">Oesophagostomum dentatum</name>
    <name type="common">Nodular worm</name>
    <dbReference type="NCBI Taxonomy" id="61180"/>
    <lineage>
        <taxon>Eukaryota</taxon>
        <taxon>Metazoa</taxon>
        <taxon>Ecdysozoa</taxon>
        <taxon>Nematoda</taxon>
        <taxon>Chromadorea</taxon>
        <taxon>Rhabditida</taxon>
        <taxon>Rhabditina</taxon>
        <taxon>Rhabditomorpha</taxon>
        <taxon>Strongyloidea</taxon>
        <taxon>Strongylidae</taxon>
        <taxon>Oesophagostomum</taxon>
    </lineage>
</organism>
<keyword evidence="2" id="KW-1185">Reference proteome</keyword>
<sequence>MDEARELSKESREEEATISRIIENAYSRRIKARNTEEHSELTGNRLTLPVRLLGDEAEAVIDVGSMVSIISIWHFVRQRSEELMLMP</sequence>
<name>A0A0B1TUJ7_OESDE</name>
<gene>
    <name evidence="1" type="ORF">OESDEN_00898</name>
</gene>
<dbReference type="AlphaFoldDB" id="A0A0B1TUJ7"/>
<evidence type="ECO:0000313" key="2">
    <source>
        <dbReference type="Proteomes" id="UP000053660"/>
    </source>
</evidence>
<dbReference type="Proteomes" id="UP000053660">
    <property type="component" value="Unassembled WGS sequence"/>
</dbReference>
<protein>
    <submittedName>
        <fullName evidence="1">Uncharacterized protein</fullName>
    </submittedName>
</protein>